<dbReference type="EMBL" id="JACEIK010002886">
    <property type="protein sequence ID" value="MCD9639296.1"/>
    <property type="molecule type" value="Genomic_DNA"/>
</dbReference>
<name>A0ABS8UWU5_DATST</name>
<accession>A0ABS8UWU5</accession>
<organism evidence="2 3">
    <name type="scientific">Datura stramonium</name>
    <name type="common">Jimsonweed</name>
    <name type="synonym">Common thornapple</name>
    <dbReference type="NCBI Taxonomy" id="4076"/>
    <lineage>
        <taxon>Eukaryota</taxon>
        <taxon>Viridiplantae</taxon>
        <taxon>Streptophyta</taxon>
        <taxon>Embryophyta</taxon>
        <taxon>Tracheophyta</taxon>
        <taxon>Spermatophyta</taxon>
        <taxon>Magnoliopsida</taxon>
        <taxon>eudicotyledons</taxon>
        <taxon>Gunneridae</taxon>
        <taxon>Pentapetalae</taxon>
        <taxon>asterids</taxon>
        <taxon>lamiids</taxon>
        <taxon>Solanales</taxon>
        <taxon>Solanaceae</taxon>
        <taxon>Solanoideae</taxon>
        <taxon>Datureae</taxon>
        <taxon>Datura</taxon>
    </lineage>
</organism>
<gene>
    <name evidence="2" type="ORF">HAX54_023725</name>
</gene>
<proteinExistence type="predicted"/>
<dbReference type="Proteomes" id="UP000823775">
    <property type="component" value="Unassembled WGS sequence"/>
</dbReference>
<feature type="non-terminal residue" evidence="2">
    <location>
        <position position="1"/>
    </location>
</feature>
<protein>
    <submittedName>
        <fullName evidence="2">Uncharacterized protein</fullName>
    </submittedName>
</protein>
<evidence type="ECO:0000313" key="3">
    <source>
        <dbReference type="Proteomes" id="UP000823775"/>
    </source>
</evidence>
<reference evidence="2 3" key="1">
    <citation type="journal article" date="2021" name="BMC Genomics">
        <title>Datura genome reveals duplications of psychoactive alkaloid biosynthetic genes and high mutation rate following tissue culture.</title>
        <authorList>
            <person name="Rajewski A."/>
            <person name="Carter-House D."/>
            <person name="Stajich J."/>
            <person name="Litt A."/>
        </authorList>
    </citation>
    <scope>NUCLEOTIDE SEQUENCE [LARGE SCALE GENOMIC DNA]</scope>
    <source>
        <strain evidence="2">AR-01</strain>
    </source>
</reference>
<evidence type="ECO:0000256" key="1">
    <source>
        <dbReference type="SAM" id="MobiDB-lite"/>
    </source>
</evidence>
<feature type="region of interest" description="Disordered" evidence="1">
    <location>
        <begin position="125"/>
        <end position="144"/>
    </location>
</feature>
<feature type="compositionally biased region" description="Basic and acidic residues" evidence="1">
    <location>
        <begin position="127"/>
        <end position="144"/>
    </location>
</feature>
<evidence type="ECO:0000313" key="2">
    <source>
        <dbReference type="EMBL" id="MCD9639296.1"/>
    </source>
</evidence>
<comment type="caution">
    <text evidence="2">The sequence shown here is derived from an EMBL/GenBank/DDBJ whole genome shotgun (WGS) entry which is preliminary data.</text>
</comment>
<keyword evidence="3" id="KW-1185">Reference proteome</keyword>
<sequence>NGECGISVERRGIEERGKEIRSRVGFYSVRCEERENGREIQRLWHATEWGEMCGGRSCCGVREERQWWRRSARRRYRRHAASLVCGWRWREEGSRVEEKKETRMVMKKIRGGDGGWFLPLMSTEMETGEKGKNEREKGDLWRSA</sequence>